<organism evidence="3 4">
    <name type="scientific">Hyphomonas atlantica</name>
    <dbReference type="NCBI Taxonomy" id="1280948"/>
    <lineage>
        <taxon>Bacteria</taxon>
        <taxon>Pseudomonadati</taxon>
        <taxon>Pseudomonadota</taxon>
        <taxon>Alphaproteobacteria</taxon>
        <taxon>Hyphomonadales</taxon>
        <taxon>Hyphomonadaceae</taxon>
        <taxon>Hyphomonas</taxon>
    </lineage>
</organism>
<gene>
    <name evidence="3" type="ORF">HY36_09030</name>
</gene>
<comment type="caution">
    <text evidence="3">The sequence shown here is derived from an EMBL/GenBank/DDBJ whole genome shotgun (WGS) entry which is preliminary data.</text>
</comment>
<dbReference type="AlphaFoldDB" id="A0A059DY61"/>
<evidence type="ECO:0000256" key="2">
    <source>
        <dbReference type="SAM" id="Phobius"/>
    </source>
</evidence>
<dbReference type="STRING" id="1280948.HY36_09030"/>
<proteinExistence type="predicted"/>
<feature type="compositionally biased region" description="Acidic residues" evidence="1">
    <location>
        <begin position="211"/>
        <end position="227"/>
    </location>
</feature>
<dbReference type="RefSeq" id="WP_035554291.1">
    <property type="nucleotide sequence ID" value="NZ_AWFH01000056.1"/>
</dbReference>
<keyword evidence="2" id="KW-0812">Transmembrane</keyword>
<dbReference type="Proteomes" id="UP000024547">
    <property type="component" value="Unassembled WGS sequence"/>
</dbReference>
<accession>A0A059DY61</accession>
<dbReference type="OrthoDB" id="7202252at2"/>
<keyword evidence="2" id="KW-1133">Transmembrane helix</keyword>
<evidence type="ECO:0008006" key="5">
    <source>
        <dbReference type="Google" id="ProtNLM"/>
    </source>
</evidence>
<keyword evidence="2" id="KW-0472">Membrane</keyword>
<feature type="region of interest" description="Disordered" evidence="1">
    <location>
        <begin position="207"/>
        <end position="227"/>
    </location>
</feature>
<dbReference type="eggNOG" id="COG5375">
    <property type="taxonomic scope" value="Bacteria"/>
</dbReference>
<feature type="transmembrane region" description="Helical" evidence="2">
    <location>
        <begin position="32"/>
        <end position="54"/>
    </location>
</feature>
<dbReference type="EMBL" id="AWFH01000056">
    <property type="protein sequence ID" value="KCZ58510.1"/>
    <property type="molecule type" value="Genomic_DNA"/>
</dbReference>
<evidence type="ECO:0000256" key="1">
    <source>
        <dbReference type="SAM" id="MobiDB-lite"/>
    </source>
</evidence>
<reference evidence="3 4" key="1">
    <citation type="journal article" date="2014" name="Antonie Van Leeuwenhoek">
        <title>Hyphomonas beringensis sp. nov. and Hyphomonas chukchiensis sp. nov., isolated from surface seawater of the Bering Sea and Chukchi Sea.</title>
        <authorList>
            <person name="Li C."/>
            <person name="Lai Q."/>
            <person name="Li G."/>
            <person name="Dong C."/>
            <person name="Wang J."/>
            <person name="Liao Y."/>
            <person name="Shao Z."/>
        </authorList>
    </citation>
    <scope>NUCLEOTIDE SEQUENCE [LARGE SCALE GENOMIC DNA]</scope>
    <source>
        <strain evidence="3 4">22II1-22F38</strain>
    </source>
</reference>
<evidence type="ECO:0000313" key="3">
    <source>
        <dbReference type="EMBL" id="KCZ58510.1"/>
    </source>
</evidence>
<sequence length="227" mass="24631">MDAVKHHDPASLWAPRRQLTLAQARKRSQGVLLLRLGFSTCAAVAIGLFLGYIVRSAIAKDATPVQVSQGQAVTMVNPRFSGRDSVGQSFQIVADAARRRQATEMLVDLVNPVMHDETGSEIRAPSGMYDRDAGILELYEDVRILDSNGFTFMTSGARVFVNEGRIEGLSPLQGRGPLGDISCDSYEVLEDGNRVICKGNVKTVLYPTTEEPSEPETTEGEADGSDE</sequence>
<name>A0A059DY61_9PROT</name>
<dbReference type="PATRIC" id="fig|1280948.3.peg.2925"/>
<evidence type="ECO:0000313" key="4">
    <source>
        <dbReference type="Proteomes" id="UP000024547"/>
    </source>
</evidence>
<keyword evidence="4" id="KW-1185">Reference proteome</keyword>
<protein>
    <recommendedName>
        <fullName evidence="5">LPS export ABC transporter periplasmic protein LptC</fullName>
    </recommendedName>
</protein>